<evidence type="ECO:0000256" key="2">
    <source>
        <dbReference type="ARBA" id="ARBA00022692"/>
    </source>
</evidence>
<reference evidence="7 8" key="1">
    <citation type="journal article" date="2022" name="Cell">
        <title>Repeat-based holocentromeres influence genome architecture and karyotype evolution.</title>
        <authorList>
            <person name="Hofstatter P.G."/>
            <person name="Thangavel G."/>
            <person name="Lux T."/>
            <person name="Neumann P."/>
            <person name="Vondrak T."/>
            <person name="Novak P."/>
            <person name="Zhang M."/>
            <person name="Costa L."/>
            <person name="Castellani M."/>
            <person name="Scott A."/>
            <person name="Toegelov H."/>
            <person name="Fuchs J."/>
            <person name="Mata-Sucre Y."/>
            <person name="Dias Y."/>
            <person name="Vanzela A.L.L."/>
            <person name="Huettel B."/>
            <person name="Almeida C.C.S."/>
            <person name="Simkova H."/>
            <person name="Souza G."/>
            <person name="Pedrosa-Harand A."/>
            <person name="Macas J."/>
            <person name="Mayer K.F.X."/>
            <person name="Houben A."/>
            <person name="Marques A."/>
        </authorList>
    </citation>
    <scope>NUCLEOTIDE SEQUENCE [LARGE SCALE GENOMIC DNA]</scope>
    <source>
        <strain evidence="7">RhyTen1mFocal</strain>
    </source>
</reference>
<proteinExistence type="predicted"/>
<evidence type="ECO:0000259" key="6">
    <source>
        <dbReference type="PROSITE" id="PS51775"/>
    </source>
</evidence>
<dbReference type="PANTHER" id="PTHR31422:SF0">
    <property type="entry name" value="MYOSIN-BINDING PROTEIN 7"/>
    <property type="match status" value="1"/>
</dbReference>
<sequence>MSDNETHFSPCHVSPYATPCRCCSDHQRRIDQLLAELDAERAAAATAASESIEMIRRLQREKSDAMLELRQFRRFAEEQMARYPAEIEALEEVLFEREERILSLSNELEDCKKVFDDLPQWLNHTLDDATIMEKQVVKQSPISSNQIRHLSSSSSGSRLDFDKYEYDDIPDHACIIDTVQSTSIPKSDECMDSKSSSVVGVDEEEIRKLCERLKVLEKERESMREVINSMEMEKKKGIKSKEIKQKLSEEAGLQKKKVFKRGGFFKRFAILPILKFSFQWIRSTFFPKKKPLRIRYTFGQTAKNVGLLVLLHMSPATRQRKNLCFREPKGI</sequence>
<feature type="domain" description="GTD-binding" evidence="6">
    <location>
        <begin position="14"/>
        <end position="112"/>
    </location>
</feature>
<accession>A0AAD5ZGG2</accession>
<evidence type="ECO:0000256" key="5">
    <source>
        <dbReference type="SAM" id="Coils"/>
    </source>
</evidence>
<evidence type="ECO:0000313" key="7">
    <source>
        <dbReference type="EMBL" id="KAJ3697471.1"/>
    </source>
</evidence>
<dbReference type="PROSITE" id="PS51775">
    <property type="entry name" value="GTD_BINDING"/>
    <property type="match status" value="1"/>
</dbReference>
<keyword evidence="2" id="KW-0812">Transmembrane</keyword>
<keyword evidence="5" id="KW-0175">Coiled coil</keyword>
<keyword evidence="4" id="KW-0472">Membrane</keyword>
<dbReference type="GO" id="GO:0016020">
    <property type="term" value="C:membrane"/>
    <property type="evidence" value="ECO:0007669"/>
    <property type="project" value="UniProtKB-SubCell"/>
</dbReference>
<evidence type="ECO:0000256" key="3">
    <source>
        <dbReference type="ARBA" id="ARBA00022989"/>
    </source>
</evidence>
<gene>
    <name evidence="7" type="ORF">LUZ61_001176</name>
</gene>
<keyword evidence="3" id="KW-1133">Transmembrane helix</keyword>
<protein>
    <recommendedName>
        <fullName evidence="6">GTD-binding domain-containing protein</fullName>
    </recommendedName>
</protein>
<dbReference type="Proteomes" id="UP001210211">
    <property type="component" value="Unassembled WGS sequence"/>
</dbReference>
<dbReference type="PANTHER" id="PTHR31422">
    <property type="entry name" value="BNAANNG28530D PROTEIN"/>
    <property type="match status" value="1"/>
</dbReference>
<feature type="coiled-coil region" evidence="5">
    <location>
        <begin position="23"/>
        <end position="107"/>
    </location>
</feature>
<evidence type="ECO:0000313" key="8">
    <source>
        <dbReference type="Proteomes" id="UP001210211"/>
    </source>
</evidence>
<comment type="caution">
    <text evidence="7">The sequence shown here is derived from an EMBL/GenBank/DDBJ whole genome shotgun (WGS) entry which is preliminary data.</text>
</comment>
<keyword evidence="8" id="KW-1185">Reference proteome</keyword>
<name>A0AAD5ZGG2_9POAL</name>
<comment type="subcellular location">
    <subcellularLocation>
        <location evidence="1">Membrane</location>
    </subcellularLocation>
</comment>
<evidence type="ECO:0000256" key="1">
    <source>
        <dbReference type="ARBA" id="ARBA00004370"/>
    </source>
</evidence>
<dbReference type="InterPro" id="IPR007656">
    <property type="entry name" value="GTD-bd"/>
</dbReference>
<dbReference type="EMBL" id="JAMRDG010000001">
    <property type="protein sequence ID" value="KAJ3697471.1"/>
    <property type="molecule type" value="Genomic_DNA"/>
</dbReference>
<evidence type="ECO:0000256" key="4">
    <source>
        <dbReference type="ARBA" id="ARBA00023136"/>
    </source>
</evidence>
<organism evidence="7 8">
    <name type="scientific">Rhynchospora tenuis</name>
    <dbReference type="NCBI Taxonomy" id="198213"/>
    <lineage>
        <taxon>Eukaryota</taxon>
        <taxon>Viridiplantae</taxon>
        <taxon>Streptophyta</taxon>
        <taxon>Embryophyta</taxon>
        <taxon>Tracheophyta</taxon>
        <taxon>Spermatophyta</taxon>
        <taxon>Magnoliopsida</taxon>
        <taxon>Liliopsida</taxon>
        <taxon>Poales</taxon>
        <taxon>Cyperaceae</taxon>
        <taxon>Cyperoideae</taxon>
        <taxon>Rhynchosporeae</taxon>
        <taxon>Rhynchospora</taxon>
    </lineage>
</organism>
<dbReference type="Pfam" id="PF04576">
    <property type="entry name" value="Zein-binding"/>
    <property type="match status" value="1"/>
</dbReference>
<dbReference type="GO" id="GO:0080115">
    <property type="term" value="F:myosin XI tail binding"/>
    <property type="evidence" value="ECO:0007669"/>
    <property type="project" value="UniProtKB-ARBA"/>
</dbReference>
<feature type="coiled-coil region" evidence="5">
    <location>
        <begin position="199"/>
        <end position="233"/>
    </location>
</feature>
<dbReference type="AlphaFoldDB" id="A0AAD5ZGG2"/>